<dbReference type="SUPFAM" id="SSF53850">
    <property type="entry name" value="Periplasmic binding protein-like II"/>
    <property type="match status" value="1"/>
</dbReference>
<accession>A0A2W7CBN8</accession>
<evidence type="ECO:0000313" key="2">
    <source>
        <dbReference type="Proteomes" id="UP000248616"/>
    </source>
</evidence>
<dbReference type="PROSITE" id="PS51318">
    <property type="entry name" value="TAT"/>
    <property type="match status" value="1"/>
</dbReference>
<reference evidence="2" key="1">
    <citation type="submission" date="2017-03" db="EMBL/GenBank/DDBJ databases">
        <authorList>
            <person name="Safronova V.I."/>
            <person name="Sazanova A.L."/>
            <person name="Chirak E.R."/>
        </authorList>
    </citation>
    <scope>NUCLEOTIDE SEQUENCE [LARGE SCALE GENOMIC DNA]</scope>
    <source>
        <strain evidence="2">Ach-343</strain>
    </source>
</reference>
<evidence type="ECO:0000313" key="1">
    <source>
        <dbReference type="EMBL" id="PZV38988.1"/>
    </source>
</evidence>
<dbReference type="Proteomes" id="UP000248616">
    <property type="component" value="Unassembled WGS sequence"/>
</dbReference>
<dbReference type="InterPro" id="IPR006311">
    <property type="entry name" value="TAT_signal"/>
</dbReference>
<proteinExistence type="predicted"/>
<sequence>MQIIQSRRRFLAGLSAAGAASLVGVQQSLPAEPPPETTSVRLAKIRGICIAPQYVAEELLHAEGFTEVRYVMTETAAGQSDAVASGQVDFTLNFAAPLVVTMDAGGPITVLAGVHPGCFELFGNESIRGIRDLKGKSVGVQALGSSPHVFLTGMAAYVGLDPGKDINWVTSPTIKPMTLFTRGEIDAFLGFPPEPQELRAQNVGHVVINSAVDRPWSQYFCCMLAGNADFVHNNPIATKRVVRAILKAADLCVSEPQRVARQIVDDGFTANYDYALQTMTDVPYNKWREYDPEDTIRFYALRLQEAGMIRSGPQKIIADGTDWRFLDELKRELKT</sequence>
<name>A0A2W7CBN8_9HYPH</name>
<dbReference type="RefSeq" id="WP_111542743.1">
    <property type="nucleotide sequence ID" value="NZ_MZXV01000013.1"/>
</dbReference>
<dbReference type="Pfam" id="PF13379">
    <property type="entry name" value="NMT1_2"/>
    <property type="match status" value="1"/>
</dbReference>
<dbReference type="Gene3D" id="3.40.190.10">
    <property type="entry name" value="Periplasmic binding protein-like II"/>
    <property type="match status" value="2"/>
</dbReference>
<organism evidence="1 2">
    <name type="scientific">Mesorhizobium kowhaii</name>
    <dbReference type="NCBI Taxonomy" id="1300272"/>
    <lineage>
        <taxon>Bacteria</taxon>
        <taxon>Pseudomonadati</taxon>
        <taxon>Pseudomonadota</taxon>
        <taxon>Alphaproteobacteria</taxon>
        <taxon>Hyphomicrobiales</taxon>
        <taxon>Phyllobacteriaceae</taxon>
        <taxon>Mesorhizobium</taxon>
    </lineage>
</organism>
<dbReference type="AlphaFoldDB" id="A0A2W7CBN8"/>
<comment type="caution">
    <text evidence="1">The sequence shown here is derived from an EMBL/GenBank/DDBJ whole genome shotgun (WGS) entry which is preliminary data.</text>
</comment>
<gene>
    <name evidence="1" type="ORF">B5V02_02815</name>
</gene>
<dbReference type="PANTHER" id="PTHR30024">
    <property type="entry name" value="ALIPHATIC SULFONATES-BINDING PROTEIN-RELATED"/>
    <property type="match status" value="1"/>
</dbReference>
<protein>
    <submittedName>
        <fullName evidence="1">ABC transporter substrate-binding protein</fullName>
    </submittedName>
</protein>
<dbReference type="InterPro" id="IPR019546">
    <property type="entry name" value="TAT_signal_bac_arc"/>
</dbReference>
<dbReference type="OrthoDB" id="9771642at2"/>
<dbReference type="NCBIfam" id="TIGR01409">
    <property type="entry name" value="TAT_signal_seq"/>
    <property type="match status" value="1"/>
</dbReference>
<keyword evidence="2" id="KW-1185">Reference proteome</keyword>
<dbReference type="EMBL" id="MZXV01000013">
    <property type="protein sequence ID" value="PZV38988.1"/>
    <property type="molecule type" value="Genomic_DNA"/>
</dbReference>